<organism evidence="2">
    <name type="scientific">Anguilla anguilla</name>
    <name type="common">European freshwater eel</name>
    <name type="synonym">Muraena anguilla</name>
    <dbReference type="NCBI Taxonomy" id="7936"/>
    <lineage>
        <taxon>Eukaryota</taxon>
        <taxon>Metazoa</taxon>
        <taxon>Chordata</taxon>
        <taxon>Craniata</taxon>
        <taxon>Vertebrata</taxon>
        <taxon>Euteleostomi</taxon>
        <taxon>Actinopterygii</taxon>
        <taxon>Neopterygii</taxon>
        <taxon>Teleostei</taxon>
        <taxon>Anguilliformes</taxon>
        <taxon>Anguillidae</taxon>
        <taxon>Anguilla</taxon>
    </lineage>
</organism>
<keyword evidence="1" id="KW-1133">Transmembrane helix</keyword>
<reference evidence="2" key="2">
    <citation type="journal article" date="2015" name="Fish Shellfish Immunol.">
        <title>Early steps in the European eel (Anguilla anguilla)-Vibrio vulnificus interaction in the gills: Role of the RtxA13 toxin.</title>
        <authorList>
            <person name="Callol A."/>
            <person name="Pajuelo D."/>
            <person name="Ebbesson L."/>
            <person name="Teles M."/>
            <person name="MacKenzie S."/>
            <person name="Amaro C."/>
        </authorList>
    </citation>
    <scope>NUCLEOTIDE SEQUENCE</scope>
</reference>
<reference evidence="2" key="1">
    <citation type="submission" date="2014-11" db="EMBL/GenBank/DDBJ databases">
        <authorList>
            <person name="Amaro Gonzalez C."/>
        </authorList>
    </citation>
    <scope>NUCLEOTIDE SEQUENCE</scope>
</reference>
<name>A0A0E9R484_ANGAN</name>
<keyword evidence="1" id="KW-0812">Transmembrane</keyword>
<dbReference type="EMBL" id="GBXM01085414">
    <property type="protein sequence ID" value="JAH23163.1"/>
    <property type="molecule type" value="Transcribed_RNA"/>
</dbReference>
<evidence type="ECO:0000313" key="2">
    <source>
        <dbReference type="EMBL" id="JAH23163.1"/>
    </source>
</evidence>
<dbReference type="AlphaFoldDB" id="A0A0E9R484"/>
<sequence length="58" mass="6944">MPQEFTHTKNQKLTRMPFVKQNSFILKTSTWPIINYIVVCFLSYLKLIAFCFEQSQLQ</sequence>
<protein>
    <submittedName>
        <fullName evidence="2">Uncharacterized protein</fullName>
    </submittedName>
</protein>
<keyword evidence="1" id="KW-0472">Membrane</keyword>
<proteinExistence type="predicted"/>
<accession>A0A0E9R484</accession>
<evidence type="ECO:0000256" key="1">
    <source>
        <dbReference type="SAM" id="Phobius"/>
    </source>
</evidence>
<feature type="transmembrane region" description="Helical" evidence="1">
    <location>
        <begin position="33"/>
        <end position="52"/>
    </location>
</feature>